<comment type="similarity">
    <text evidence="1 6">Belongs to the bacterial solute-binding protein 9 family.</text>
</comment>
<gene>
    <name evidence="8" type="ORF">FE785_08280</name>
</gene>
<dbReference type="GO" id="GO:0046872">
    <property type="term" value="F:metal ion binding"/>
    <property type="evidence" value="ECO:0007669"/>
    <property type="project" value="InterPro"/>
</dbReference>
<evidence type="ECO:0000313" key="9">
    <source>
        <dbReference type="Proteomes" id="UP000304864"/>
    </source>
</evidence>
<dbReference type="PANTHER" id="PTHR42953:SF3">
    <property type="entry name" value="HIGH-AFFINITY ZINC UPTAKE SYSTEM PROTEIN ZNUA"/>
    <property type="match status" value="1"/>
</dbReference>
<protein>
    <recommendedName>
        <fullName evidence="2">High-affinity zinc uptake system protein ZnuA</fullName>
    </recommendedName>
</protein>
<organism evidence="8 9">
    <name type="scientific">Thiomicrorhabdus sediminis</name>
    <dbReference type="NCBI Taxonomy" id="2580412"/>
    <lineage>
        <taxon>Bacteria</taxon>
        <taxon>Pseudomonadati</taxon>
        <taxon>Pseudomonadota</taxon>
        <taxon>Gammaproteobacteria</taxon>
        <taxon>Thiotrichales</taxon>
        <taxon>Piscirickettsiaceae</taxon>
        <taxon>Thiomicrorhabdus</taxon>
    </lineage>
</organism>
<sequence length="341" mass="37879">MIITNLLKFNYRFASKASKFARVFLWAMLALAVSQSAYAQSPTKKGVIVTVSIAPLAGLIEPLLDENDSLQLLLNASSSPHGFQLKPSHLKALHQSELVVMNGAGIDAWLNKSLFSIYAPVVQFANLKDIKRLPVREGGAWQAGHDHEHGQGSHAEHKDLVVDGHLWLELDNAVQLVKVVSRELQRLAPYKKQQIATREAKFVQALQALDKQVQEMLSAVKSRPYLVLHDAFQYFEKHYGLNAVGSIQLNPSIAPSIRRVYELRNKVLAKEVVCVFKEPQFPERRIQAVTRGTDVKIGVADPLGVGSAGQSTSRQSSDKGFVGYEKLYHSLAHEVFKCLQP</sequence>
<feature type="chain" id="PRO_5020802188" description="High-affinity zinc uptake system protein ZnuA" evidence="7">
    <location>
        <begin position="40"/>
        <end position="341"/>
    </location>
</feature>
<reference evidence="8 9" key="1">
    <citation type="submission" date="2019-05" db="EMBL/GenBank/DDBJ databases">
        <title>Thiomicrorhabdus sediminis sp. nov, a novel sulfur-oxidizing bacterium isolated from coastal sediment.</title>
        <authorList>
            <person name="Liu X."/>
        </authorList>
    </citation>
    <scope>NUCLEOTIDE SEQUENCE [LARGE SCALE GENOMIC DNA]</scope>
    <source>
        <strain evidence="8 9">G1</strain>
    </source>
</reference>
<name>A0A4P9K6F4_9GAMM</name>
<keyword evidence="4 7" id="KW-0732">Signal</keyword>
<dbReference type="Pfam" id="PF01297">
    <property type="entry name" value="ZnuA"/>
    <property type="match status" value="1"/>
</dbReference>
<dbReference type="KEGG" id="thig:FE785_08280"/>
<evidence type="ECO:0000256" key="4">
    <source>
        <dbReference type="ARBA" id="ARBA00022729"/>
    </source>
</evidence>
<keyword evidence="9" id="KW-1185">Reference proteome</keyword>
<evidence type="ECO:0000256" key="6">
    <source>
        <dbReference type="RuleBase" id="RU003512"/>
    </source>
</evidence>
<dbReference type="EMBL" id="CP040602">
    <property type="protein sequence ID" value="QCU90632.1"/>
    <property type="molecule type" value="Genomic_DNA"/>
</dbReference>
<feature type="signal peptide" evidence="7">
    <location>
        <begin position="1"/>
        <end position="39"/>
    </location>
</feature>
<dbReference type="AlphaFoldDB" id="A0A4P9K6F4"/>
<dbReference type="InterPro" id="IPR006127">
    <property type="entry name" value="ZnuA-like"/>
</dbReference>
<dbReference type="InterPro" id="IPR006128">
    <property type="entry name" value="Lipoprotein_PsaA-like"/>
</dbReference>
<keyword evidence="3 6" id="KW-0813">Transport</keyword>
<dbReference type="SUPFAM" id="SSF53807">
    <property type="entry name" value="Helical backbone' metal receptor"/>
    <property type="match status" value="1"/>
</dbReference>
<dbReference type="GO" id="GO:0007155">
    <property type="term" value="P:cell adhesion"/>
    <property type="evidence" value="ECO:0007669"/>
    <property type="project" value="InterPro"/>
</dbReference>
<evidence type="ECO:0000256" key="1">
    <source>
        <dbReference type="ARBA" id="ARBA00011028"/>
    </source>
</evidence>
<proteinExistence type="inferred from homology"/>
<dbReference type="Proteomes" id="UP000304864">
    <property type="component" value="Chromosome"/>
</dbReference>
<evidence type="ECO:0000313" key="8">
    <source>
        <dbReference type="EMBL" id="QCU90632.1"/>
    </source>
</evidence>
<dbReference type="InterPro" id="IPR050492">
    <property type="entry name" value="Bact_metal-bind_prot9"/>
</dbReference>
<keyword evidence="5" id="KW-0406">Ion transport</keyword>
<evidence type="ECO:0000256" key="5">
    <source>
        <dbReference type="ARBA" id="ARBA00022906"/>
    </source>
</evidence>
<keyword evidence="5" id="KW-0864">Zinc transport</keyword>
<dbReference type="OrthoDB" id="7346865at2"/>
<evidence type="ECO:0000256" key="2">
    <source>
        <dbReference type="ARBA" id="ARBA00015915"/>
    </source>
</evidence>
<keyword evidence="5" id="KW-0862">Zinc</keyword>
<dbReference type="PRINTS" id="PR00690">
    <property type="entry name" value="ADHESNFAMILY"/>
</dbReference>
<dbReference type="Gene3D" id="3.40.50.1980">
    <property type="entry name" value="Nitrogenase molybdenum iron protein domain"/>
    <property type="match status" value="2"/>
</dbReference>
<accession>A0A4P9K6F4</accession>
<evidence type="ECO:0000256" key="7">
    <source>
        <dbReference type="SAM" id="SignalP"/>
    </source>
</evidence>
<dbReference type="PANTHER" id="PTHR42953">
    <property type="entry name" value="HIGH-AFFINITY ZINC UPTAKE SYSTEM PROTEIN ZNUA-RELATED"/>
    <property type="match status" value="1"/>
</dbReference>
<dbReference type="GO" id="GO:0006829">
    <property type="term" value="P:zinc ion transport"/>
    <property type="evidence" value="ECO:0007669"/>
    <property type="project" value="UniProtKB-KW"/>
</dbReference>
<evidence type="ECO:0000256" key="3">
    <source>
        <dbReference type="ARBA" id="ARBA00022448"/>
    </source>
</evidence>